<proteinExistence type="inferred from homology"/>
<evidence type="ECO:0000256" key="3">
    <source>
        <dbReference type="ARBA" id="ARBA00022692"/>
    </source>
</evidence>
<evidence type="ECO:0000256" key="5">
    <source>
        <dbReference type="ARBA" id="ARBA00023136"/>
    </source>
</evidence>
<keyword evidence="4 6" id="KW-1133">Transmembrane helix</keyword>
<evidence type="ECO:0000256" key="6">
    <source>
        <dbReference type="SAM" id="Phobius"/>
    </source>
</evidence>
<evidence type="ECO:0000256" key="1">
    <source>
        <dbReference type="ARBA" id="ARBA00004141"/>
    </source>
</evidence>
<feature type="transmembrane region" description="Helical" evidence="6">
    <location>
        <begin position="19"/>
        <end position="39"/>
    </location>
</feature>
<dbReference type="GO" id="GO:0016020">
    <property type="term" value="C:membrane"/>
    <property type="evidence" value="ECO:0007669"/>
    <property type="project" value="UniProtKB-SubCell"/>
</dbReference>
<dbReference type="InterPro" id="IPR001898">
    <property type="entry name" value="SLC13A/DASS"/>
</dbReference>
<keyword evidence="5 6" id="KW-0472">Membrane</keyword>
<dbReference type="EMBL" id="LZZI01000022">
    <property type="protein sequence ID" value="OOM62559.1"/>
    <property type="molecule type" value="Genomic_DNA"/>
</dbReference>
<reference evidence="7 8" key="1">
    <citation type="submission" date="2016-05" db="EMBL/GenBank/DDBJ databases">
        <title>Microbial solvent formation.</title>
        <authorList>
            <person name="Poehlein A."/>
            <person name="Montoya Solano J.D."/>
            <person name="Flitsch S."/>
            <person name="Krabben P."/>
            <person name="Duerre P."/>
            <person name="Daniel R."/>
        </authorList>
    </citation>
    <scope>NUCLEOTIDE SEQUENCE [LARGE SCALE GENOMIC DNA]</scope>
    <source>
        <strain evidence="7 8">DSM 53</strain>
    </source>
</reference>
<comment type="similarity">
    <text evidence="2">Belongs to the SLC13A/DASS transporter (TC 2.A.47) family. DIT1 subfamily.</text>
</comment>
<feature type="transmembrane region" description="Helical" evidence="6">
    <location>
        <begin position="71"/>
        <end position="89"/>
    </location>
</feature>
<gene>
    <name evidence="7" type="primary">yflS_3</name>
    <name evidence="7" type="ORF">CLBCK_17060</name>
</gene>
<name>A0A1S8SB41_CLOBE</name>
<dbReference type="AlphaFoldDB" id="A0A1S8SB41"/>
<organism evidence="7 8">
    <name type="scientific">Clostridium beijerinckii</name>
    <name type="common">Clostridium MP</name>
    <dbReference type="NCBI Taxonomy" id="1520"/>
    <lineage>
        <taxon>Bacteria</taxon>
        <taxon>Bacillati</taxon>
        <taxon>Bacillota</taxon>
        <taxon>Clostridia</taxon>
        <taxon>Eubacteriales</taxon>
        <taxon>Clostridiaceae</taxon>
        <taxon>Clostridium</taxon>
    </lineage>
</organism>
<evidence type="ECO:0000313" key="8">
    <source>
        <dbReference type="Proteomes" id="UP000190973"/>
    </source>
</evidence>
<comment type="subcellular location">
    <subcellularLocation>
        <location evidence="1">Membrane</location>
        <topology evidence="1">Multi-pass membrane protein</topology>
    </subcellularLocation>
</comment>
<feature type="transmembrane region" description="Helical" evidence="6">
    <location>
        <begin position="45"/>
        <end position="64"/>
    </location>
</feature>
<dbReference type="Proteomes" id="UP000190973">
    <property type="component" value="Unassembled WGS sequence"/>
</dbReference>
<evidence type="ECO:0000256" key="2">
    <source>
        <dbReference type="ARBA" id="ARBA00007349"/>
    </source>
</evidence>
<dbReference type="GO" id="GO:0022857">
    <property type="term" value="F:transmembrane transporter activity"/>
    <property type="evidence" value="ECO:0007669"/>
    <property type="project" value="InterPro"/>
</dbReference>
<comment type="caution">
    <text evidence="7">The sequence shown here is derived from an EMBL/GenBank/DDBJ whole genome shotgun (WGS) entry which is preliminary data.</text>
</comment>
<sequence length="140" mass="15150">METNNINTKSDLLKPNVKIIPLIISIMVGITICFLPRPAEIPQNGWYLLAVFMSIIVACAIGATSVGLVEFVGIFVLTFTHIITVQTAFSSYSESLIWLIVCADCLSMGITNTGLGQRIAYNIIKIIGKRTIGAGYALVL</sequence>
<dbReference type="InterPro" id="IPR030676">
    <property type="entry name" value="CitT-rel"/>
</dbReference>
<protein>
    <submittedName>
        <fullName evidence="7">Putative malate transporter YflS</fullName>
    </submittedName>
</protein>
<keyword evidence="3 6" id="KW-0812">Transmembrane</keyword>
<evidence type="ECO:0000256" key="4">
    <source>
        <dbReference type="ARBA" id="ARBA00022989"/>
    </source>
</evidence>
<dbReference type="PANTHER" id="PTHR42826">
    <property type="entry name" value="DICARBOXYLATE TRANSPORTER 2.1, CHLOROPLASTIC"/>
    <property type="match status" value="1"/>
</dbReference>
<dbReference type="Pfam" id="PF00939">
    <property type="entry name" value="Na_sulph_symp"/>
    <property type="match status" value="1"/>
</dbReference>
<accession>A0A1S8SB41</accession>
<evidence type="ECO:0000313" key="7">
    <source>
        <dbReference type="EMBL" id="OOM62559.1"/>
    </source>
</evidence>
<feature type="transmembrane region" description="Helical" evidence="6">
    <location>
        <begin position="95"/>
        <end position="115"/>
    </location>
</feature>